<organism evidence="1 2">
    <name type="scientific">Nocardia rhizosphaerae</name>
    <dbReference type="NCBI Taxonomy" id="1691571"/>
    <lineage>
        <taxon>Bacteria</taxon>
        <taxon>Bacillati</taxon>
        <taxon>Actinomycetota</taxon>
        <taxon>Actinomycetes</taxon>
        <taxon>Mycobacteriales</taxon>
        <taxon>Nocardiaceae</taxon>
        <taxon>Nocardia</taxon>
    </lineage>
</organism>
<evidence type="ECO:0000313" key="2">
    <source>
        <dbReference type="Proteomes" id="UP001595767"/>
    </source>
</evidence>
<dbReference type="EMBL" id="JBHSBA010000018">
    <property type="protein sequence ID" value="MFC4128965.1"/>
    <property type="molecule type" value="Genomic_DNA"/>
</dbReference>
<dbReference type="Proteomes" id="UP001595767">
    <property type="component" value="Unassembled WGS sequence"/>
</dbReference>
<name>A0ABV8LE36_9NOCA</name>
<comment type="caution">
    <text evidence="1">The sequence shown here is derived from an EMBL/GenBank/DDBJ whole genome shotgun (WGS) entry which is preliminary data.</text>
</comment>
<protein>
    <submittedName>
        <fullName evidence="1">Uncharacterized protein</fullName>
    </submittedName>
</protein>
<accession>A0ABV8LE36</accession>
<keyword evidence="2" id="KW-1185">Reference proteome</keyword>
<sequence length="60" mass="6600">MENGLIAETLQTILFTADHIVRRGDHVRIVRVWPSGKVRVASLARPSLKANVHPDTLTAA</sequence>
<dbReference type="RefSeq" id="WP_378554852.1">
    <property type="nucleotide sequence ID" value="NZ_JBHSBA010000018.1"/>
</dbReference>
<reference evidence="2" key="1">
    <citation type="journal article" date="2019" name="Int. J. Syst. Evol. Microbiol.">
        <title>The Global Catalogue of Microorganisms (GCM) 10K type strain sequencing project: providing services to taxonomists for standard genome sequencing and annotation.</title>
        <authorList>
            <consortium name="The Broad Institute Genomics Platform"/>
            <consortium name="The Broad Institute Genome Sequencing Center for Infectious Disease"/>
            <person name="Wu L."/>
            <person name="Ma J."/>
        </authorList>
    </citation>
    <scope>NUCLEOTIDE SEQUENCE [LARGE SCALE GENOMIC DNA]</scope>
    <source>
        <strain evidence="2">CGMCC 4.7204</strain>
    </source>
</reference>
<evidence type="ECO:0000313" key="1">
    <source>
        <dbReference type="EMBL" id="MFC4128965.1"/>
    </source>
</evidence>
<gene>
    <name evidence="1" type="ORF">ACFOW8_28945</name>
</gene>
<proteinExistence type="predicted"/>